<feature type="compositionally biased region" description="Basic and acidic residues" evidence="1">
    <location>
        <begin position="200"/>
        <end position="212"/>
    </location>
</feature>
<feature type="compositionally biased region" description="Basic and acidic residues" evidence="1">
    <location>
        <begin position="143"/>
        <end position="159"/>
    </location>
</feature>
<feature type="transmembrane region" description="Helical" evidence="2">
    <location>
        <begin position="114"/>
        <end position="133"/>
    </location>
</feature>
<reference evidence="4" key="1">
    <citation type="journal article" date="2019" name="Int. J. Syst. Evol. Microbiol.">
        <title>The Global Catalogue of Microorganisms (GCM) 10K type strain sequencing project: providing services to taxonomists for standard genome sequencing and annotation.</title>
        <authorList>
            <consortium name="The Broad Institute Genomics Platform"/>
            <consortium name="The Broad Institute Genome Sequencing Center for Infectious Disease"/>
            <person name="Wu L."/>
            <person name="Ma J."/>
        </authorList>
    </citation>
    <scope>NUCLEOTIDE SEQUENCE [LARGE SCALE GENOMIC DNA]</scope>
    <source>
        <strain evidence="4">JCM 4737</strain>
    </source>
</reference>
<keyword evidence="4" id="KW-1185">Reference proteome</keyword>
<feature type="compositionally biased region" description="Gly residues" evidence="1">
    <location>
        <begin position="168"/>
        <end position="183"/>
    </location>
</feature>
<keyword evidence="2" id="KW-0812">Transmembrane</keyword>
<evidence type="ECO:0000256" key="2">
    <source>
        <dbReference type="SAM" id="Phobius"/>
    </source>
</evidence>
<accession>A0ABQ3DSA6</accession>
<feature type="transmembrane region" description="Helical" evidence="2">
    <location>
        <begin position="49"/>
        <end position="70"/>
    </location>
</feature>
<evidence type="ECO:0000256" key="1">
    <source>
        <dbReference type="SAM" id="MobiDB-lite"/>
    </source>
</evidence>
<organism evidence="3 4">
    <name type="scientific">Streptomyces chryseus</name>
    <dbReference type="NCBI Taxonomy" id="68186"/>
    <lineage>
        <taxon>Bacteria</taxon>
        <taxon>Bacillati</taxon>
        <taxon>Actinomycetota</taxon>
        <taxon>Actinomycetes</taxon>
        <taxon>Kitasatosporales</taxon>
        <taxon>Streptomycetaceae</taxon>
        <taxon>Streptomyces</taxon>
    </lineage>
</organism>
<name>A0ABQ3DSA6_9ACTN</name>
<evidence type="ECO:0000313" key="4">
    <source>
        <dbReference type="Proteomes" id="UP000599437"/>
    </source>
</evidence>
<dbReference type="RefSeq" id="WP_229843614.1">
    <property type="nucleotide sequence ID" value="NZ_BMVO01000014.1"/>
</dbReference>
<dbReference type="Proteomes" id="UP000599437">
    <property type="component" value="Unassembled WGS sequence"/>
</dbReference>
<keyword evidence="2" id="KW-1133">Transmembrane helix</keyword>
<proteinExistence type="predicted"/>
<comment type="caution">
    <text evidence="3">The sequence shown here is derived from an EMBL/GenBank/DDBJ whole genome shotgun (WGS) entry which is preliminary data.</text>
</comment>
<sequence length="212" mass="22405">MIRNVLGWILALVGATAAVLSPFRTWYDGRLGRDYRIGDLFGGITDSGAAIMGSLLLPFAFAALLTLAGLLLRSRAAVALAGVVVLGFTMLWMVRVGQAQDGLTVDTDGTGLDVGVALALGGGVLLLLAAVLLPGRARRRRRVDGDHHHPYEPAQREGPDQPYPWSPGQGGPEGPDGRGGPYGDGRDDPHGNGRGGPYGPDDRPPPEDHRYR</sequence>
<dbReference type="EMBL" id="BMVO01000014">
    <property type="protein sequence ID" value="GHB14155.1"/>
    <property type="molecule type" value="Genomic_DNA"/>
</dbReference>
<evidence type="ECO:0000313" key="3">
    <source>
        <dbReference type="EMBL" id="GHB14155.1"/>
    </source>
</evidence>
<protein>
    <recommendedName>
        <fullName evidence="5">Integral membrane protein</fullName>
    </recommendedName>
</protein>
<keyword evidence="2" id="KW-0472">Membrane</keyword>
<feature type="region of interest" description="Disordered" evidence="1">
    <location>
        <begin position="140"/>
        <end position="212"/>
    </location>
</feature>
<evidence type="ECO:0008006" key="5">
    <source>
        <dbReference type="Google" id="ProtNLM"/>
    </source>
</evidence>
<gene>
    <name evidence="3" type="ORF">GCM10010346_42100</name>
</gene>
<feature type="transmembrane region" description="Helical" evidence="2">
    <location>
        <begin position="77"/>
        <end position="94"/>
    </location>
</feature>